<accession>A0A232FCY3</accession>
<reference evidence="1 2" key="1">
    <citation type="journal article" date="2017" name="Curr. Biol.">
        <title>The Evolution of Venom by Co-option of Single-Copy Genes.</title>
        <authorList>
            <person name="Martinson E.O."/>
            <person name="Mrinalini"/>
            <person name="Kelkar Y.D."/>
            <person name="Chang C.H."/>
            <person name="Werren J.H."/>
        </authorList>
    </citation>
    <scope>NUCLEOTIDE SEQUENCE [LARGE SCALE GENOMIC DNA]</scope>
    <source>
        <strain evidence="1 2">Alberta</strain>
        <tissue evidence="1">Whole body</tissue>
    </source>
</reference>
<proteinExistence type="predicted"/>
<sequence length="50" mass="6079">MTILKEYKSILTKISFKNRRHRIFTKSCVYIREVFIGYARQIVQTIFKPI</sequence>
<protein>
    <submittedName>
        <fullName evidence="1">Uncharacterized protein</fullName>
    </submittedName>
</protein>
<organism evidence="1 2">
    <name type="scientific">Trichomalopsis sarcophagae</name>
    <dbReference type="NCBI Taxonomy" id="543379"/>
    <lineage>
        <taxon>Eukaryota</taxon>
        <taxon>Metazoa</taxon>
        <taxon>Ecdysozoa</taxon>
        <taxon>Arthropoda</taxon>
        <taxon>Hexapoda</taxon>
        <taxon>Insecta</taxon>
        <taxon>Pterygota</taxon>
        <taxon>Neoptera</taxon>
        <taxon>Endopterygota</taxon>
        <taxon>Hymenoptera</taxon>
        <taxon>Apocrita</taxon>
        <taxon>Proctotrupomorpha</taxon>
        <taxon>Chalcidoidea</taxon>
        <taxon>Pteromalidae</taxon>
        <taxon>Pteromalinae</taxon>
        <taxon>Trichomalopsis</taxon>
    </lineage>
</organism>
<dbReference type="Proteomes" id="UP000215335">
    <property type="component" value="Unassembled WGS sequence"/>
</dbReference>
<comment type="caution">
    <text evidence="1">The sequence shown here is derived from an EMBL/GenBank/DDBJ whole genome shotgun (WGS) entry which is preliminary data.</text>
</comment>
<keyword evidence="2" id="KW-1185">Reference proteome</keyword>
<name>A0A232FCY3_9HYME</name>
<gene>
    <name evidence="1" type="ORF">TSAR_000147</name>
</gene>
<dbReference type="AlphaFoldDB" id="A0A232FCY3"/>
<evidence type="ECO:0000313" key="1">
    <source>
        <dbReference type="EMBL" id="OXU28309.1"/>
    </source>
</evidence>
<dbReference type="EMBL" id="NNAY01000450">
    <property type="protein sequence ID" value="OXU28309.1"/>
    <property type="molecule type" value="Genomic_DNA"/>
</dbReference>
<evidence type="ECO:0000313" key="2">
    <source>
        <dbReference type="Proteomes" id="UP000215335"/>
    </source>
</evidence>